<protein>
    <submittedName>
        <fullName evidence="3">CF20D</fullName>
    </submittedName>
</protein>
<gene>
    <name evidence="3" type="ORF">AKO1_001064</name>
</gene>
<dbReference type="EMBL" id="JAOPGA020000731">
    <property type="protein sequence ID" value="KAL0481081.1"/>
    <property type="molecule type" value="Genomic_DNA"/>
</dbReference>
<feature type="region of interest" description="Disordered" evidence="1">
    <location>
        <begin position="189"/>
        <end position="252"/>
    </location>
</feature>
<feature type="compositionally biased region" description="Basic and acidic residues" evidence="1">
    <location>
        <begin position="421"/>
        <end position="431"/>
    </location>
</feature>
<dbReference type="Pfam" id="PF05018">
    <property type="entry name" value="CFA20_dom"/>
    <property type="match status" value="1"/>
</dbReference>
<sequence>MKNPKQVKSKFDNEVKSNIVFIEGQSFHTSHVQLPNNEKSNLNLMHRYIILQIYVLKEKSFHIELRLRDSKQQKQRLIFSTHFKDVHKNTMHTQLPLGDFFLGNCWIHATFDLVDLCENILKCKYHCLDTIIIGPTCRIRKIFTMKMSPYDDMIPKSVLLPPSAMLIPEVIMINASCFNGELPVLSSSGEVEMEERDERQPPKTASAFTTKKTVVTPSLNRPSSIKQAPKTANPITRARSHSSTKVNTPKQVDVLPQKITESIRYSQTSMGDSNDQFDEQDEQDDQCPIVLEKFVLPSNDDYDPDVYVNKVTSPVQVEEVLDDDGDDEPRVSVSKRVFRVNKSPTSPIMVDQVNKSKRISFDKSTVPPTYEKRSSSDNLIVKRTSVEKSSNDASRSSHAKNKQSITIDRSLIKTRTGSMHDSLDKEDRPLLETEASNSSSRGFNVNKSTQPIGRRTPSMKGSFNINMLQLDDEPRSSVCNDSVNLVHMNHHDGSTLSNSFLVDPFHRVQSSKIHPDFDLSEEQDDQDDNDKSIVLSQDQDDVDDFVVHDARPIQTPPPHMLNFAAPAKKQPSIQRSTPALKMSQQMKKYVLDNNYDDEEDMVNMDGEDQDQEHDPLAEIDQIFAGSQSPQIPSHDKRKKMERFDNYDDEDEPEMTSLGKLEARYQQIEELEDTHEQPDADKVELVYDDTLGCYYDPRTNKYYDVGC</sequence>
<comment type="caution">
    <text evidence="3">The sequence shown here is derived from an EMBL/GenBank/DDBJ whole genome shotgun (WGS) entry which is preliminary data.</text>
</comment>
<evidence type="ECO:0000259" key="2">
    <source>
        <dbReference type="Pfam" id="PF05018"/>
    </source>
</evidence>
<feature type="domain" description="CFA20" evidence="2">
    <location>
        <begin position="6"/>
        <end position="156"/>
    </location>
</feature>
<dbReference type="Proteomes" id="UP001431209">
    <property type="component" value="Unassembled WGS sequence"/>
</dbReference>
<name>A0AAW2YVY0_9EUKA</name>
<feature type="compositionally biased region" description="Polar residues" evidence="1">
    <location>
        <begin position="391"/>
        <end position="419"/>
    </location>
</feature>
<feature type="compositionally biased region" description="Polar residues" evidence="1">
    <location>
        <begin position="241"/>
        <end position="250"/>
    </location>
</feature>
<reference evidence="3 4" key="1">
    <citation type="submission" date="2024-03" db="EMBL/GenBank/DDBJ databases">
        <title>The Acrasis kona genome and developmental transcriptomes reveal deep origins of eukaryotic multicellular pathways.</title>
        <authorList>
            <person name="Sheikh S."/>
            <person name="Fu C.-J."/>
            <person name="Brown M.W."/>
            <person name="Baldauf S.L."/>
        </authorList>
    </citation>
    <scope>NUCLEOTIDE SEQUENCE [LARGE SCALE GENOMIC DNA]</scope>
    <source>
        <strain evidence="3 4">ATCC MYA-3509</strain>
    </source>
</reference>
<accession>A0AAW2YVY0</accession>
<feature type="region of interest" description="Disordered" evidence="1">
    <location>
        <begin position="359"/>
        <end position="460"/>
    </location>
</feature>
<keyword evidence="4" id="KW-1185">Reference proteome</keyword>
<organism evidence="3 4">
    <name type="scientific">Acrasis kona</name>
    <dbReference type="NCBI Taxonomy" id="1008807"/>
    <lineage>
        <taxon>Eukaryota</taxon>
        <taxon>Discoba</taxon>
        <taxon>Heterolobosea</taxon>
        <taxon>Tetramitia</taxon>
        <taxon>Eutetramitia</taxon>
        <taxon>Acrasidae</taxon>
        <taxon>Acrasis</taxon>
    </lineage>
</organism>
<dbReference type="PANTHER" id="PTHR12458">
    <property type="entry name" value="ORF PROTEIN"/>
    <property type="match status" value="1"/>
</dbReference>
<dbReference type="AlphaFoldDB" id="A0AAW2YVY0"/>
<evidence type="ECO:0000313" key="3">
    <source>
        <dbReference type="EMBL" id="KAL0481081.1"/>
    </source>
</evidence>
<feature type="region of interest" description="Disordered" evidence="1">
    <location>
        <begin position="627"/>
        <end position="657"/>
    </location>
</feature>
<evidence type="ECO:0000256" key="1">
    <source>
        <dbReference type="SAM" id="MobiDB-lite"/>
    </source>
</evidence>
<evidence type="ECO:0000313" key="4">
    <source>
        <dbReference type="Proteomes" id="UP001431209"/>
    </source>
</evidence>
<proteinExistence type="predicted"/>
<dbReference type="InterPro" id="IPR040441">
    <property type="entry name" value="CFA20/CFAP20DC"/>
</dbReference>
<feature type="compositionally biased region" description="Polar residues" evidence="1">
    <location>
        <begin position="206"/>
        <end position="226"/>
    </location>
</feature>
<dbReference type="InterPro" id="IPR007714">
    <property type="entry name" value="CFA20_dom"/>
</dbReference>
<feature type="compositionally biased region" description="Polar residues" evidence="1">
    <location>
        <begin position="434"/>
        <end position="451"/>
    </location>
</feature>